<dbReference type="InterPro" id="IPR046370">
    <property type="entry name" value="MAML_N_sf"/>
</dbReference>
<dbReference type="CTD" id="9794"/>
<evidence type="ECO:0000256" key="1">
    <source>
        <dbReference type="ARBA" id="ARBA00004324"/>
    </source>
</evidence>
<keyword evidence="10" id="KW-1185">Reference proteome</keyword>
<keyword evidence="4" id="KW-0805">Transcription regulation</keyword>
<organism evidence="10 11">
    <name type="scientific">Microcaecilia unicolor</name>
    <dbReference type="NCBI Taxonomy" id="1415580"/>
    <lineage>
        <taxon>Eukaryota</taxon>
        <taxon>Metazoa</taxon>
        <taxon>Chordata</taxon>
        <taxon>Craniata</taxon>
        <taxon>Vertebrata</taxon>
        <taxon>Euteleostomi</taxon>
        <taxon>Amphibia</taxon>
        <taxon>Gymnophiona</taxon>
        <taxon>Siphonopidae</taxon>
        <taxon>Microcaecilia</taxon>
    </lineage>
</organism>
<keyword evidence="3" id="KW-0914">Notch signaling pathway</keyword>
<comment type="similarity">
    <text evidence="2">Belongs to the mastermind family.</text>
</comment>
<evidence type="ECO:0000256" key="8">
    <source>
        <dbReference type="SAM" id="MobiDB-lite"/>
    </source>
</evidence>
<dbReference type="KEGG" id="muo:115476841"/>
<feature type="region of interest" description="Disordered" evidence="8">
    <location>
        <begin position="840"/>
        <end position="875"/>
    </location>
</feature>
<proteinExistence type="inferred from homology"/>
<dbReference type="InterPro" id="IPR048455">
    <property type="entry name" value="MAML1_3_TAD2"/>
</dbReference>
<feature type="region of interest" description="Disordered" evidence="8">
    <location>
        <begin position="1358"/>
        <end position="1457"/>
    </location>
</feature>
<dbReference type="Pfam" id="PF09596">
    <property type="entry name" value="MamL-1"/>
    <property type="match status" value="1"/>
</dbReference>
<feature type="domain" description="Neurogenic mastermind-like N-terminal" evidence="9">
    <location>
        <begin position="690"/>
        <end position="750"/>
    </location>
</feature>
<feature type="compositionally biased region" description="Polar residues" evidence="8">
    <location>
        <begin position="1053"/>
        <end position="1068"/>
    </location>
</feature>
<dbReference type="PANTHER" id="PTHR15692">
    <property type="entry name" value="MASTERMIND-LIKE"/>
    <property type="match status" value="1"/>
</dbReference>
<dbReference type="Pfam" id="PF20801">
    <property type="entry name" value="MAML1_3_TAD2"/>
    <property type="match status" value="1"/>
</dbReference>
<dbReference type="GO" id="GO:0003713">
    <property type="term" value="F:transcription coactivator activity"/>
    <property type="evidence" value="ECO:0007669"/>
    <property type="project" value="InterPro"/>
</dbReference>
<keyword evidence="5" id="KW-0010">Activator</keyword>
<feature type="compositionally biased region" description="Polar residues" evidence="8">
    <location>
        <begin position="1120"/>
        <end position="1132"/>
    </location>
</feature>
<feature type="region of interest" description="Disordered" evidence="8">
    <location>
        <begin position="1270"/>
        <end position="1299"/>
    </location>
</feature>
<feature type="region of interest" description="Disordered" evidence="8">
    <location>
        <begin position="744"/>
        <end position="794"/>
    </location>
</feature>
<sequence length="1737" mass="191489">MARLYPIPQDDRDSFKSPTVDAVVTAVTKATAIPVDEGTALRDPQDRKLESFVRRSFDLSALSLQAALCGGLVARACFRWAEKLLDGPALDRASVVQELAKLEMGSSFLADASYDLLRASAKNMALVVGARRALWLRGWTADAASKSKLCSLLFKGSMLFGEELDKLVRGLGEAKIPRLPELRPRAGGRGMSGRACLKDARRYRPEYLGVRFDTVRGLVFLPLVRIAKIQGLIRQFSAKRSPSAHGYLQILGLMAASIEVVPWARAHMRQLQSALLDRWSPQSQSLEVLEFLQDGVDRGLALSSLKVQIAALACFRAERGPQTGIGSATISDHAPVWVTLPTIRAEVKDKQWMLNTDLLQEGEVVEGCRKVLKEYLEFNMESGPPLSVVWDAVKAVSRGYFIQLARKRTRVHRAQLAQCLARIRFLEAQHKSSGSSVVLEELRGQRLQLDSIYSEQLSWIQNRHKVRSYEFTNKAGRLLAIKLRRRRVDGAGTHIKDKRGELLNTSESIRRRFSEFYQGLYVQEINPPADSILEYLAESGLASFTDQQRILLDAPVEIQKAIQHLPYCKSPWLDGFPNEFYKKFAPELALLLADLFNLIGKGEVLPISMLEAWIAVLPKPNKDHTDCGSYRPISVLNADVKILAKVLANCLAPLLPAIIHPDQCLFPRERIKEYGRRLVHADAHGGFVVPRHSAVMERLRRRIELCRRHHGSCESRYEAWSSERLELERQNTFRLLHQRCLQAKAKRAGKHRQQSSTPAAPTSSADQGGLRGSLAPGANGLEVVADNSSGDQNRNSNLIAQLHETVKRQLDSAASPQNGEQQNGYGDIYSVSKKLRHEDGLSVVGGSSNGIPHVSPLHQLDSKPPNGDTLQLNGTHSLGLDGISKKCLPDSNIQLNGNSDTDDGFPLCLNKELKQEPVDDLPCMLAGAGGSMSQNNLMPDLNLNEQEWKELIEELNRSVPDEDMKDLFNEDFVEKKDSESSNSTTQAPLAQDIHIKTEFSSATFEQEQMGSPQVRSTSSGPSFIAAPSVPVSSTSPVVSGSQVMFQSSQSVSENPSQTMIQASNQPPNVQRPLPSVLMSGQTTGTAKEMSSSHQLQQIAAKQKRDQLLQNQQQVHQSNQMPNWPQSGPSQSPLSVAYSMEKPTSPSVYQQDFSNPKLIMPNMANKSSPRAAGNYLQSNHVNIMTHQSSNLNQNPVGGQSSMLDYGNTKPLSHYKEDCGSGISAQGQNKTPMLAYLQQQQRQQPQMSHMNEEQNQLFLMKQKAGIAYRPMVPHSQDQKPSPNVSRVPVSVPGPSVGTQPPAVSMANNVNSAAYLNSQQRAVVMKQHQMLLDRQKQREQQQKQQQMLMEQQKQFLMGQRQQQLLAEQEKRHQQEQQQQLQRHLTRPPPQYQDQTQNSYQQQQVGQFPGSSPAIPGVNSLGQSNSSSPRMFPQNSSLIQMGSGHSAVPSVPSGSNQQDRGVAQYNSGMQSVQRGAVYSMAPGITQMVPAHTTQGAITNGQTQMQRQPSLSRGNAVSTGYSQNPLANSNLAQQHSKGTLNAALSKPQMARVPAAVTAPNPSWQHQGMQTVNNQAQGNNNLGPFNATSGFHIQQNHLKMANQQFAQGIPQVGLGSNRSIASMNSAISGQIISSLGAQQRTNPPSQQPAPSQQVMPGLNQPVPDMTNFSQNPNQQMPNRTNLHCSQGYQVRVPNQELSFAYGSQSGSSGLQNLSGDADLIDSLLKNRTSEEWMNDLDELLGSH</sequence>
<dbReference type="Pfam" id="PF11560">
    <property type="entry name" value="LAP2alpha"/>
    <property type="match status" value="1"/>
</dbReference>
<reference evidence="11" key="1">
    <citation type="submission" date="2025-08" db="UniProtKB">
        <authorList>
            <consortium name="RefSeq"/>
        </authorList>
    </citation>
    <scope>IDENTIFICATION</scope>
</reference>
<feature type="compositionally biased region" description="Low complexity" evidence="8">
    <location>
        <begin position="1388"/>
        <end position="1403"/>
    </location>
</feature>
<feature type="compositionally biased region" description="Polar residues" evidence="8">
    <location>
        <begin position="1078"/>
        <end position="1099"/>
    </location>
</feature>
<feature type="region of interest" description="Disordered" evidence="8">
    <location>
        <begin position="1496"/>
        <end position="1522"/>
    </location>
</feature>
<dbReference type="FunCoup" id="A0A6P7Z0J2">
    <property type="interactions" value="2266"/>
</dbReference>
<feature type="compositionally biased region" description="Polar residues" evidence="8">
    <location>
        <begin position="1416"/>
        <end position="1436"/>
    </location>
</feature>
<gene>
    <name evidence="11" type="primary">MAML1</name>
</gene>
<dbReference type="GO" id="GO:0016607">
    <property type="term" value="C:nuclear speck"/>
    <property type="evidence" value="ECO:0007669"/>
    <property type="project" value="UniProtKB-SubCell"/>
</dbReference>
<evidence type="ECO:0000256" key="4">
    <source>
        <dbReference type="ARBA" id="ARBA00023015"/>
    </source>
</evidence>
<dbReference type="SMART" id="SM01275">
    <property type="entry name" value="MamL-1"/>
    <property type="match status" value="1"/>
</dbReference>
<dbReference type="Proteomes" id="UP000515156">
    <property type="component" value="Chromosome 8"/>
</dbReference>
<feature type="compositionally biased region" description="Low complexity" evidence="8">
    <location>
        <begin position="755"/>
        <end position="765"/>
    </location>
</feature>
<protein>
    <submittedName>
        <fullName evidence="11">LOW QUALITY PROTEIN: mastermind-like protein 1</fullName>
    </submittedName>
</protein>
<evidence type="ECO:0000256" key="5">
    <source>
        <dbReference type="ARBA" id="ARBA00023159"/>
    </source>
</evidence>
<dbReference type="Gene3D" id="6.10.250.970">
    <property type="match status" value="1"/>
</dbReference>
<keyword evidence="7" id="KW-0539">Nucleus</keyword>
<evidence type="ECO:0000259" key="9">
    <source>
        <dbReference type="SMART" id="SM01275"/>
    </source>
</evidence>
<name>A0A6P7Z0J2_9AMPH</name>
<dbReference type="GeneID" id="115476841"/>
<feature type="compositionally biased region" description="Basic residues" evidence="8">
    <location>
        <begin position="744"/>
        <end position="753"/>
    </location>
</feature>
<feature type="compositionally biased region" description="Low complexity" evidence="8">
    <location>
        <begin position="1107"/>
        <end position="1119"/>
    </location>
</feature>
<evidence type="ECO:0000313" key="10">
    <source>
        <dbReference type="Proteomes" id="UP000515156"/>
    </source>
</evidence>
<evidence type="ECO:0000256" key="6">
    <source>
        <dbReference type="ARBA" id="ARBA00023163"/>
    </source>
</evidence>
<dbReference type="InterPro" id="IPR019082">
    <property type="entry name" value="Mastermind-like_N"/>
</dbReference>
<dbReference type="InterPro" id="IPR021623">
    <property type="entry name" value="LAP2alpha_C"/>
</dbReference>
<dbReference type="PANTHER" id="PTHR15692:SF19">
    <property type="entry name" value="MASTERMIND-LIKE PROTEIN 1"/>
    <property type="match status" value="1"/>
</dbReference>
<evidence type="ECO:0000256" key="2">
    <source>
        <dbReference type="ARBA" id="ARBA00008081"/>
    </source>
</evidence>
<feature type="compositionally biased region" description="Polar residues" evidence="8">
    <location>
        <begin position="1448"/>
        <end position="1457"/>
    </location>
</feature>
<feature type="region of interest" description="Disordered" evidence="8">
    <location>
        <begin position="973"/>
        <end position="993"/>
    </location>
</feature>
<evidence type="ECO:0000256" key="3">
    <source>
        <dbReference type="ARBA" id="ARBA00022976"/>
    </source>
</evidence>
<evidence type="ECO:0000313" key="11">
    <source>
        <dbReference type="RefSeq" id="XP_030069274.1"/>
    </source>
</evidence>
<dbReference type="OrthoDB" id="5982619at2759"/>
<accession>A0A6P7Z0J2</accession>
<dbReference type="InParanoid" id="A0A6P7Z0J2"/>
<dbReference type="InterPro" id="IPR046369">
    <property type="entry name" value="MAML1-3"/>
</dbReference>
<feature type="region of interest" description="Disordered" evidence="8">
    <location>
        <begin position="1046"/>
        <end position="1132"/>
    </location>
</feature>
<dbReference type="RefSeq" id="XP_030069274.1">
    <property type="nucleotide sequence ID" value="XM_030213414.1"/>
</dbReference>
<keyword evidence="6" id="KW-0804">Transcription</keyword>
<dbReference type="Gene3D" id="1.10.287.3160">
    <property type="match status" value="1"/>
</dbReference>
<dbReference type="GO" id="GO:0007221">
    <property type="term" value="P:positive regulation of transcription of Notch receptor target"/>
    <property type="evidence" value="ECO:0007669"/>
    <property type="project" value="InterPro"/>
</dbReference>
<comment type="subcellular location">
    <subcellularLocation>
        <location evidence="1">Nucleus speckle</location>
    </subcellularLocation>
</comment>
<feature type="compositionally biased region" description="Low complexity" evidence="8">
    <location>
        <begin position="1278"/>
        <end position="1299"/>
    </location>
</feature>
<evidence type="ECO:0000256" key="7">
    <source>
        <dbReference type="ARBA" id="ARBA00023242"/>
    </source>
</evidence>
<feature type="region of interest" description="Disordered" evidence="8">
    <location>
        <begin position="1631"/>
        <end position="1650"/>
    </location>
</feature>